<dbReference type="GO" id="GO:0005737">
    <property type="term" value="C:cytoplasm"/>
    <property type="evidence" value="ECO:0007669"/>
    <property type="project" value="UniProtKB-ARBA"/>
</dbReference>
<name>A0A7H8XIV5_9ACTN</name>
<protein>
    <submittedName>
        <fullName evidence="13">Acetyl-CoA C-acetyltransferase</fullName>
        <ecNumber evidence="13">2.3.1.9</ecNumber>
    </submittedName>
</protein>
<gene>
    <name evidence="13" type="ORF">HXZ27_05440</name>
</gene>
<evidence type="ECO:0000313" key="14">
    <source>
        <dbReference type="Proteomes" id="UP000509335"/>
    </source>
</evidence>
<dbReference type="GO" id="GO:0006635">
    <property type="term" value="P:fatty acid beta-oxidation"/>
    <property type="evidence" value="ECO:0007669"/>
    <property type="project" value="TreeGrafter"/>
</dbReference>
<feature type="domain" description="Thiolase N-terminal" evidence="11">
    <location>
        <begin position="10"/>
        <end position="288"/>
    </location>
</feature>
<dbReference type="InterPro" id="IPR020616">
    <property type="entry name" value="Thiolase_N"/>
</dbReference>
<feature type="domain" description="Thiolase C-terminal" evidence="12">
    <location>
        <begin position="296"/>
        <end position="418"/>
    </location>
</feature>
<dbReference type="PIRSF" id="PIRSF000429">
    <property type="entry name" value="Ac-CoA_Ac_transf"/>
    <property type="match status" value="1"/>
</dbReference>
<keyword evidence="7" id="KW-0576">Peroxisome</keyword>
<dbReference type="Gene3D" id="3.40.47.10">
    <property type="match status" value="1"/>
</dbReference>
<dbReference type="SUPFAM" id="SSF53901">
    <property type="entry name" value="Thiolase-like"/>
    <property type="match status" value="2"/>
</dbReference>
<evidence type="ECO:0000256" key="9">
    <source>
        <dbReference type="PIRSR" id="PIRSR000429-1"/>
    </source>
</evidence>
<evidence type="ECO:0000259" key="11">
    <source>
        <dbReference type="Pfam" id="PF00108"/>
    </source>
</evidence>
<keyword evidence="5" id="KW-0809">Transit peptide</keyword>
<dbReference type="InterPro" id="IPR016039">
    <property type="entry name" value="Thiolase-like"/>
</dbReference>
<dbReference type="Pfam" id="PF02803">
    <property type="entry name" value="Thiolase_C"/>
    <property type="match status" value="1"/>
</dbReference>
<dbReference type="InterPro" id="IPR020613">
    <property type="entry name" value="Thiolase_CS"/>
</dbReference>
<dbReference type="PANTHER" id="PTHR43853:SF8">
    <property type="entry name" value="3-KETOACYL-COA THIOLASE, PEROXISOMAL"/>
    <property type="match status" value="1"/>
</dbReference>
<dbReference type="InterPro" id="IPR020617">
    <property type="entry name" value="Thiolase_C"/>
</dbReference>
<dbReference type="InterPro" id="IPR050215">
    <property type="entry name" value="Thiolase-like_sf_Thiolase"/>
</dbReference>
<dbReference type="Proteomes" id="UP000509335">
    <property type="component" value="Chromosome"/>
</dbReference>
<dbReference type="PROSITE" id="PS00737">
    <property type="entry name" value="THIOLASE_2"/>
    <property type="match status" value="1"/>
</dbReference>
<keyword evidence="6" id="KW-0443">Lipid metabolism</keyword>
<evidence type="ECO:0000256" key="10">
    <source>
        <dbReference type="RuleBase" id="RU003557"/>
    </source>
</evidence>
<evidence type="ECO:0000256" key="7">
    <source>
        <dbReference type="ARBA" id="ARBA00023140"/>
    </source>
</evidence>
<sequence length="420" mass="44074">MPTESSRDAVIVATARSPIGRAHKGSLRDVRPDDLAATIVRAALDKVPQLDPTEIDDLYLGCGLPGGEQGFNMARVVATLLGLDGLPGATLTRYCASSLQTTRMAMHAIRAGEGDVFVSAGVETVSRYARGNSDALPPQAQELVGGGWENPRFAAARERSARRAEGGAEVWADPRSTGELPDVYLAMGQTAENLAQAYDVSRAEMDAFGVRSQNLAEKAIADGFWAREITPVTTPDGTVVDTDDGPRPGVTLEGVAGLKPVFRPDGRITAGNCCPLNDGAAAVVIMSAQRARDLGLTPLARIVSTGVTALSPEIMGLGPVEASKQALRRAGMTIDDVDLVEINEAFAAQVIPSYRQLGIDEEKLNVMGGAIAVGHPFGMTGARITGTLLNALDWHDKSIGLETMCVGGGQGMAMVLERLS</sequence>
<accession>A0A7H8XIV5</accession>
<dbReference type="CDD" id="cd00751">
    <property type="entry name" value="thiolase"/>
    <property type="match status" value="1"/>
</dbReference>
<dbReference type="NCBIfam" id="NF005890">
    <property type="entry name" value="PRK07851.1"/>
    <property type="match status" value="1"/>
</dbReference>
<evidence type="ECO:0000256" key="2">
    <source>
        <dbReference type="ARBA" id="ARBA00010982"/>
    </source>
</evidence>
<dbReference type="AlphaFoldDB" id="A0A7H8XIV5"/>
<dbReference type="RefSeq" id="WP_178063416.1">
    <property type="nucleotide sequence ID" value="NZ_CBDRIN010000003.1"/>
</dbReference>
<dbReference type="EC" id="2.3.1.9" evidence="13"/>
<keyword evidence="8 10" id="KW-0012">Acyltransferase</keyword>
<evidence type="ECO:0000256" key="6">
    <source>
        <dbReference type="ARBA" id="ARBA00023098"/>
    </source>
</evidence>
<comment type="similarity">
    <text evidence="2 10">Belongs to the thiolase-like superfamily. Thiolase family.</text>
</comment>
<keyword evidence="4" id="KW-0276">Fatty acid metabolism</keyword>
<dbReference type="GeneID" id="301310103"/>
<dbReference type="PANTHER" id="PTHR43853">
    <property type="entry name" value="3-KETOACYL-COA THIOLASE, PEROXISOMAL"/>
    <property type="match status" value="1"/>
</dbReference>
<evidence type="ECO:0000256" key="5">
    <source>
        <dbReference type="ARBA" id="ARBA00022946"/>
    </source>
</evidence>
<feature type="active site" description="Acyl-thioester intermediate" evidence="9">
    <location>
        <position position="95"/>
    </location>
</feature>
<keyword evidence="3 10" id="KW-0808">Transferase</keyword>
<dbReference type="InterPro" id="IPR002155">
    <property type="entry name" value="Thiolase"/>
</dbReference>
<dbReference type="NCBIfam" id="TIGR01930">
    <property type="entry name" value="AcCoA-C-Actrans"/>
    <property type="match status" value="1"/>
</dbReference>
<dbReference type="EMBL" id="CP058322">
    <property type="protein sequence ID" value="QLD23722.1"/>
    <property type="molecule type" value="Genomic_DNA"/>
</dbReference>
<feature type="active site" description="Proton acceptor" evidence="9">
    <location>
        <position position="375"/>
    </location>
</feature>
<feature type="active site" description="Proton acceptor" evidence="9">
    <location>
        <position position="405"/>
    </location>
</feature>
<organism evidence="13 14">
    <name type="scientific">Micromonospora carbonacea</name>
    <dbReference type="NCBI Taxonomy" id="47853"/>
    <lineage>
        <taxon>Bacteria</taxon>
        <taxon>Bacillati</taxon>
        <taxon>Actinomycetota</taxon>
        <taxon>Actinomycetes</taxon>
        <taxon>Micromonosporales</taxon>
        <taxon>Micromonosporaceae</taxon>
        <taxon>Micromonospora</taxon>
    </lineage>
</organism>
<dbReference type="GO" id="GO:0010124">
    <property type="term" value="P:phenylacetate catabolic process"/>
    <property type="evidence" value="ECO:0007669"/>
    <property type="project" value="TreeGrafter"/>
</dbReference>
<evidence type="ECO:0000256" key="4">
    <source>
        <dbReference type="ARBA" id="ARBA00022832"/>
    </source>
</evidence>
<proteinExistence type="inferred from homology"/>
<evidence type="ECO:0000313" key="13">
    <source>
        <dbReference type="EMBL" id="QLD23722.1"/>
    </source>
</evidence>
<dbReference type="Pfam" id="PF00108">
    <property type="entry name" value="Thiolase_N"/>
    <property type="match status" value="1"/>
</dbReference>
<dbReference type="FunFam" id="3.40.47.10:FF:000013">
    <property type="entry name" value="Acetyl-CoA acetyltransferase"/>
    <property type="match status" value="1"/>
</dbReference>
<dbReference type="KEGG" id="mcab:HXZ27_05440"/>
<evidence type="ECO:0000256" key="1">
    <source>
        <dbReference type="ARBA" id="ARBA00004275"/>
    </source>
</evidence>
<comment type="subcellular location">
    <subcellularLocation>
        <location evidence="1">Peroxisome</location>
    </subcellularLocation>
</comment>
<dbReference type="GO" id="GO:0003985">
    <property type="term" value="F:acetyl-CoA C-acetyltransferase activity"/>
    <property type="evidence" value="ECO:0007669"/>
    <property type="project" value="UniProtKB-EC"/>
</dbReference>
<evidence type="ECO:0000259" key="12">
    <source>
        <dbReference type="Pfam" id="PF02803"/>
    </source>
</evidence>
<reference evidence="13 14" key="1">
    <citation type="submission" date="2020-07" db="EMBL/GenBank/DDBJ databases">
        <title>A bifunctional nitrone conjugated secondary metabolite targeting the ribosome.</title>
        <authorList>
            <person name="Limbrick E.M."/>
            <person name="Graf M."/>
            <person name="Derewacz D.K."/>
            <person name="Nguyen F."/>
            <person name="Spraggins J.M."/>
            <person name="Wieland M."/>
            <person name="Ynigez-Gutierrez A.E."/>
            <person name="Reisman B.J."/>
            <person name="Zinshteyn B."/>
            <person name="McCulloch K."/>
            <person name="Iverson T.M."/>
            <person name="Green R."/>
            <person name="Wilson D.N."/>
            <person name="Bachmann B.O."/>
        </authorList>
    </citation>
    <scope>NUCLEOTIDE SEQUENCE [LARGE SCALE GENOMIC DNA]</scope>
    <source>
        <strain evidence="14">aurantiaca</strain>
    </source>
</reference>
<evidence type="ECO:0000256" key="8">
    <source>
        <dbReference type="ARBA" id="ARBA00023315"/>
    </source>
</evidence>
<evidence type="ECO:0000256" key="3">
    <source>
        <dbReference type="ARBA" id="ARBA00022679"/>
    </source>
</evidence>